<evidence type="ECO:0000256" key="6">
    <source>
        <dbReference type="ARBA" id="ARBA00023136"/>
    </source>
</evidence>
<evidence type="ECO:0000313" key="9">
    <source>
        <dbReference type="EMBL" id="KDN23535.1"/>
    </source>
</evidence>
<feature type="transmembrane region" description="Helical" evidence="7">
    <location>
        <begin position="143"/>
        <end position="161"/>
    </location>
</feature>
<dbReference type="AlphaFoldDB" id="A0A066U8W0"/>
<feature type="transmembrane region" description="Helical" evidence="7">
    <location>
        <begin position="21"/>
        <end position="38"/>
    </location>
</feature>
<dbReference type="Gene3D" id="1.10.3720.10">
    <property type="entry name" value="MetI-like"/>
    <property type="match status" value="1"/>
</dbReference>
<evidence type="ECO:0000259" key="8">
    <source>
        <dbReference type="PROSITE" id="PS50928"/>
    </source>
</evidence>
<keyword evidence="2 7" id="KW-0813">Transport</keyword>
<comment type="caution">
    <text evidence="9">The sequence shown here is derived from an EMBL/GenBank/DDBJ whole genome shotgun (WGS) entry which is preliminary data.</text>
</comment>
<keyword evidence="10" id="KW-1185">Reference proteome</keyword>
<name>A0A066U8W0_9PSEU</name>
<proteinExistence type="inferred from homology"/>
<evidence type="ECO:0000313" key="10">
    <source>
        <dbReference type="Proteomes" id="UP000027345"/>
    </source>
</evidence>
<feature type="transmembrane region" description="Helical" evidence="7">
    <location>
        <begin position="117"/>
        <end position="137"/>
    </location>
</feature>
<feature type="transmembrane region" description="Helical" evidence="7">
    <location>
        <begin position="205"/>
        <end position="222"/>
    </location>
</feature>
<dbReference type="InterPro" id="IPR000515">
    <property type="entry name" value="MetI-like"/>
</dbReference>
<evidence type="ECO:0000256" key="5">
    <source>
        <dbReference type="ARBA" id="ARBA00022989"/>
    </source>
</evidence>
<dbReference type="OrthoDB" id="3173654at2"/>
<dbReference type="CDD" id="cd06261">
    <property type="entry name" value="TM_PBP2"/>
    <property type="match status" value="1"/>
</dbReference>
<dbReference type="SUPFAM" id="SSF161098">
    <property type="entry name" value="MetI-like"/>
    <property type="match status" value="1"/>
</dbReference>
<sequence length="277" mass="30021">MTAATLSGRVGRRAARGAASVLRNWLLFAILVVVWEFAARAGGSKFFPPPTEIAVTAGKLWFTGPAAHLFLTDTVFENVLPSLGRMLGGWALAAVVGILLGVLIGRSDRALDYFGPLFAFFRSIPPPTLIPVFAVLFGLSSGMQIGSIIFGAVWPVLLNAIDGVRSVDQVKVETARSFRTPRGYWLGMVVLPAAAPKIFAGLRVSLSISLLLMVISELVGAYRGIGRSLMNAQQDFEFPTMWAWLVLLGILGYVFNTIFLAAERRVLAWQPARLGRD</sequence>
<comment type="similarity">
    <text evidence="7">Belongs to the binding-protein-dependent transport system permease family.</text>
</comment>
<dbReference type="PROSITE" id="PS50928">
    <property type="entry name" value="ABC_TM1"/>
    <property type="match status" value="1"/>
</dbReference>
<evidence type="ECO:0000256" key="4">
    <source>
        <dbReference type="ARBA" id="ARBA00022692"/>
    </source>
</evidence>
<comment type="subcellular location">
    <subcellularLocation>
        <location evidence="1 7">Cell membrane</location>
        <topology evidence="1 7">Multi-pass membrane protein</topology>
    </subcellularLocation>
</comment>
<evidence type="ECO:0000256" key="7">
    <source>
        <dbReference type="RuleBase" id="RU363032"/>
    </source>
</evidence>
<dbReference type="RefSeq" id="WP_043776328.1">
    <property type="nucleotide sequence ID" value="NZ_JMQI01000006.1"/>
</dbReference>
<accession>A0A066U8W0</accession>
<evidence type="ECO:0000256" key="2">
    <source>
        <dbReference type="ARBA" id="ARBA00022448"/>
    </source>
</evidence>
<dbReference type="PANTHER" id="PTHR30151">
    <property type="entry name" value="ALKANE SULFONATE ABC TRANSPORTER-RELATED, MEMBRANE SUBUNIT"/>
    <property type="match status" value="1"/>
</dbReference>
<dbReference type="GO" id="GO:0055085">
    <property type="term" value="P:transmembrane transport"/>
    <property type="evidence" value="ECO:0007669"/>
    <property type="project" value="InterPro"/>
</dbReference>
<dbReference type="InterPro" id="IPR035906">
    <property type="entry name" value="MetI-like_sf"/>
</dbReference>
<feature type="transmembrane region" description="Helical" evidence="7">
    <location>
        <begin position="87"/>
        <end position="105"/>
    </location>
</feature>
<evidence type="ECO:0000256" key="3">
    <source>
        <dbReference type="ARBA" id="ARBA00022475"/>
    </source>
</evidence>
<feature type="domain" description="ABC transmembrane type-1" evidence="8">
    <location>
        <begin position="79"/>
        <end position="259"/>
    </location>
</feature>
<dbReference type="Pfam" id="PF00528">
    <property type="entry name" value="BPD_transp_1"/>
    <property type="match status" value="1"/>
</dbReference>
<reference evidence="9 10" key="1">
    <citation type="submission" date="2014-05" db="EMBL/GenBank/DDBJ databases">
        <title>Draft genome sequence of Amycolatopsis rifamycinica DSM 46095.</title>
        <authorList>
            <person name="Lal R."/>
            <person name="Saxena A."/>
            <person name="Kumari R."/>
            <person name="Mukherjee U."/>
            <person name="Singh P."/>
            <person name="Sangwan N."/>
            <person name="Mahato N.K."/>
        </authorList>
    </citation>
    <scope>NUCLEOTIDE SEQUENCE [LARGE SCALE GENOMIC DNA]</scope>
    <source>
        <strain evidence="9 10">DSM 46095</strain>
    </source>
</reference>
<keyword evidence="4 7" id="KW-0812">Transmembrane</keyword>
<dbReference type="eggNOG" id="COG0600">
    <property type="taxonomic scope" value="Bacteria"/>
</dbReference>
<dbReference type="STRING" id="287986.DV20_03355"/>
<keyword evidence="6 7" id="KW-0472">Membrane</keyword>
<dbReference type="EMBL" id="JMQI01000006">
    <property type="protein sequence ID" value="KDN23535.1"/>
    <property type="molecule type" value="Genomic_DNA"/>
</dbReference>
<dbReference type="PANTHER" id="PTHR30151:SF0">
    <property type="entry name" value="ABC TRANSPORTER PERMEASE PROTEIN MJ0413-RELATED"/>
    <property type="match status" value="1"/>
</dbReference>
<protein>
    <submittedName>
        <fullName evidence="9">Nitrate ABC transporter permease</fullName>
    </submittedName>
</protein>
<gene>
    <name evidence="9" type="ORF">DV20_03355</name>
</gene>
<organism evidence="9 10">
    <name type="scientific">Amycolatopsis rifamycinica</name>
    <dbReference type="NCBI Taxonomy" id="287986"/>
    <lineage>
        <taxon>Bacteria</taxon>
        <taxon>Bacillati</taxon>
        <taxon>Actinomycetota</taxon>
        <taxon>Actinomycetes</taxon>
        <taxon>Pseudonocardiales</taxon>
        <taxon>Pseudonocardiaceae</taxon>
        <taxon>Amycolatopsis</taxon>
    </lineage>
</organism>
<keyword evidence="3" id="KW-1003">Cell membrane</keyword>
<dbReference type="Proteomes" id="UP000027345">
    <property type="component" value="Unassembled WGS sequence"/>
</dbReference>
<evidence type="ECO:0000256" key="1">
    <source>
        <dbReference type="ARBA" id="ARBA00004651"/>
    </source>
</evidence>
<dbReference type="GO" id="GO:0005886">
    <property type="term" value="C:plasma membrane"/>
    <property type="evidence" value="ECO:0007669"/>
    <property type="project" value="UniProtKB-SubCell"/>
</dbReference>
<keyword evidence="5 7" id="KW-1133">Transmembrane helix</keyword>
<feature type="transmembrane region" description="Helical" evidence="7">
    <location>
        <begin position="242"/>
        <end position="262"/>
    </location>
</feature>